<sequence length="40" mass="4090">MGSVENLLDANGAGFGLLDMLKLLPLMKAIEGLDSVSAAN</sequence>
<evidence type="ECO:0000313" key="2">
    <source>
        <dbReference type="Proteomes" id="UP000198677"/>
    </source>
</evidence>
<dbReference type="EMBL" id="FOAW01000002">
    <property type="protein sequence ID" value="SEK52460.1"/>
    <property type="molecule type" value="Genomic_DNA"/>
</dbReference>
<reference evidence="2" key="1">
    <citation type="submission" date="2016-10" db="EMBL/GenBank/DDBJ databases">
        <authorList>
            <person name="Varghese N."/>
            <person name="Submissions S."/>
        </authorList>
    </citation>
    <scope>NUCLEOTIDE SEQUENCE [LARGE SCALE GENOMIC DNA]</scope>
    <source>
        <strain evidence="2">DSM 44675</strain>
    </source>
</reference>
<gene>
    <name evidence="1" type="ORF">SAMN05444583_102193</name>
</gene>
<name>A0A1H7HTQ9_9NOCA</name>
<organism evidence="1 2">
    <name type="scientific">Rhodococcus maanshanensis</name>
    <dbReference type="NCBI Taxonomy" id="183556"/>
    <lineage>
        <taxon>Bacteria</taxon>
        <taxon>Bacillati</taxon>
        <taxon>Actinomycetota</taxon>
        <taxon>Actinomycetes</taxon>
        <taxon>Mycobacteriales</taxon>
        <taxon>Nocardiaceae</taxon>
        <taxon>Rhodococcus</taxon>
    </lineage>
</organism>
<dbReference type="Proteomes" id="UP000198677">
    <property type="component" value="Unassembled WGS sequence"/>
</dbReference>
<dbReference type="AlphaFoldDB" id="A0A1H7HTQ9"/>
<protein>
    <submittedName>
        <fullName evidence="1">Uncharacterized protein</fullName>
    </submittedName>
</protein>
<dbReference type="RefSeq" id="WP_269321311.1">
    <property type="nucleotide sequence ID" value="NZ_FOAW01000002.1"/>
</dbReference>
<proteinExistence type="predicted"/>
<accession>A0A1H7HTQ9</accession>
<evidence type="ECO:0000313" key="1">
    <source>
        <dbReference type="EMBL" id="SEK52460.1"/>
    </source>
</evidence>
<keyword evidence="2" id="KW-1185">Reference proteome</keyword>